<proteinExistence type="predicted"/>
<keyword evidence="1" id="KW-0812">Transmembrane</keyword>
<reference evidence="2 3" key="1">
    <citation type="submission" date="2024-09" db="EMBL/GenBank/DDBJ databases">
        <authorList>
            <person name="Sun Q."/>
            <person name="Mori K."/>
        </authorList>
    </citation>
    <scope>NUCLEOTIDE SEQUENCE [LARGE SCALE GENOMIC DNA]</scope>
    <source>
        <strain evidence="2 3">TISTR 1856</strain>
    </source>
</reference>
<gene>
    <name evidence="2" type="ORF">ACFFVI_12095</name>
</gene>
<feature type="transmembrane region" description="Helical" evidence="1">
    <location>
        <begin position="31"/>
        <end position="56"/>
    </location>
</feature>
<evidence type="ECO:0000313" key="2">
    <source>
        <dbReference type="EMBL" id="MFB9377708.1"/>
    </source>
</evidence>
<dbReference type="EMBL" id="JBHMDM010000007">
    <property type="protein sequence ID" value="MFB9377708.1"/>
    <property type="molecule type" value="Genomic_DNA"/>
</dbReference>
<keyword evidence="3" id="KW-1185">Reference proteome</keyword>
<protein>
    <submittedName>
        <fullName evidence="2">Uncharacterized protein</fullName>
    </submittedName>
</protein>
<accession>A0ABV5LUG6</accession>
<sequence length="57" mass="5826">MTPDPADALLSALAREHRSRPPRLASRSARIAVAAGGGLALTALLLVVMALLGLLLP</sequence>
<dbReference type="RefSeq" id="WP_380137974.1">
    <property type="nucleotide sequence ID" value="NZ_JBHLUI010000008.1"/>
</dbReference>
<evidence type="ECO:0000313" key="3">
    <source>
        <dbReference type="Proteomes" id="UP001589748"/>
    </source>
</evidence>
<name>A0ABV5LUG6_9ACTN</name>
<keyword evidence="1" id="KW-0472">Membrane</keyword>
<dbReference type="Proteomes" id="UP001589748">
    <property type="component" value="Unassembled WGS sequence"/>
</dbReference>
<comment type="caution">
    <text evidence="2">The sequence shown here is derived from an EMBL/GenBank/DDBJ whole genome shotgun (WGS) entry which is preliminary data.</text>
</comment>
<keyword evidence="1" id="KW-1133">Transmembrane helix</keyword>
<organism evidence="2 3">
    <name type="scientific">Kineococcus gynurae</name>
    <dbReference type="NCBI Taxonomy" id="452979"/>
    <lineage>
        <taxon>Bacteria</taxon>
        <taxon>Bacillati</taxon>
        <taxon>Actinomycetota</taxon>
        <taxon>Actinomycetes</taxon>
        <taxon>Kineosporiales</taxon>
        <taxon>Kineosporiaceae</taxon>
        <taxon>Kineococcus</taxon>
    </lineage>
</organism>
<evidence type="ECO:0000256" key="1">
    <source>
        <dbReference type="SAM" id="Phobius"/>
    </source>
</evidence>